<accession>A0A834H3D2</accession>
<evidence type="ECO:0000313" key="1">
    <source>
        <dbReference type="EMBL" id="KAF7144740.1"/>
    </source>
</evidence>
<evidence type="ECO:0000313" key="2">
    <source>
        <dbReference type="Proteomes" id="UP000626092"/>
    </source>
</evidence>
<dbReference type="OrthoDB" id="10541659at2759"/>
<dbReference type="AlphaFoldDB" id="A0A834H3D2"/>
<sequence>MLPNSKGAKHKDDRATILKNAGLSKYLGNKITCSSLETEIRITEMGNLWCFKKLLGKHRVYATTESFLPFDQPVRLVLAFLEQN</sequence>
<reference evidence="1" key="1">
    <citation type="submission" date="2019-11" db="EMBL/GenBank/DDBJ databases">
        <authorList>
            <person name="Liu Y."/>
            <person name="Hou J."/>
            <person name="Li T.-Q."/>
            <person name="Guan C.-H."/>
            <person name="Wu X."/>
            <person name="Wu H.-Z."/>
            <person name="Ling F."/>
            <person name="Zhang R."/>
            <person name="Shi X.-G."/>
            <person name="Ren J.-P."/>
            <person name="Chen E.-F."/>
            <person name="Sun J.-M."/>
        </authorList>
    </citation>
    <scope>NUCLEOTIDE SEQUENCE</scope>
    <source>
        <strain evidence="1">Adult_tree_wgs_1</strain>
        <tissue evidence="1">Leaves</tissue>
    </source>
</reference>
<dbReference type="EMBL" id="WJXA01000004">
    <property type="protein sequence ID" value="KAF7144740.1"/>
    <property type="molecule type" value="Genomic_DNA"/>
</dbReference>
<proteinExistence type="predicted"/>
<keyword evidence="2" id="KW-1185">Reference proteome</keyword>
<comment type="caution">
    <text evidence="1">The sequence shown here is derived from an EMBL/GenBank/DDBJ whole genome shotgun (WGS) entry which is preliminary data.</text>
</comment>
<dbReference type="Proteomes" id="UP000626092">
    <property type="component" value="Unassembled WGS sequence"/>
</dbReference>
<organism evidence="1 2">
    <name type="scientific">Rhododendron simsii</name>
    <name type="common">Sims's rhododendron</name>
    <dbReference type="NCBI Taxonomy" id="118357"/>
    <lineage>
        <taxon>Eukaryota</taxon>
        <taxon>Viridiplantae</taxon>
        <taxon>Streptophyta</taxon>
        <taxon>Embryophyta</taxon>
        <taxon>Tracheophyta</taxon>
        <taxon>Spermatophyta</taxon>
        <taxon>Magnoliopsida</taxon>
        <taxon>eudicotyledons</taxon>
        <taxon>Gunneridae</taxon>
        <taxon>Pentapetalae</taxon>
        <taxon>asterids</taxon>
        <taxon>Ericales</taxon>
        <taxon>Ericaceae</taxon>
        <taxon>Ericoideae</taxon>
        <taxon>Rhodoreae</taxon>
        <taxon>Rhododendron</taxon>
    </lineage>
</organism>
<name>A0A834H3D2_RHOSS</name>
<protein>
    <submittedName>
        <fullName evidence="1">Uncharacterized protein</fullName>
    </submittedName>
</protein>
<gene>
    <name evidence="1" type="ORF">RHSIM_Rhsim04G0065000</name>
</gene>